<dbReference type="InterPro" id="IPR029058">
    <property type="entry name" value="AB_hydrolase_fold"/>
</dbReference>
<dbReference type="GO" id="GO:0016787">
    <property type="term" value="F:hydrolase activity"/>
    <property type="evidence" value="ECO:0007669"/>
    <property type="project" value="UniProtKB-KW"/>
</dbReference>
<dbReference type="Gene3D" id="3.40.50.1820">
    <property type="entry name" value="alpha/beta hydrolase"/>
    <property type="match status" value="1"/>
</dbReference>
<name>A0A849SQ65_UNCEI</name>
<accession>A0A849SQ65</accession>
<dbReference type="SUPFAM" id="SSF53474">
    <property type="entry name" value="alpha/beta-Hydrolases"/>
    <property type="match status" value="1"/>
</dbReference>
<dbReference type="InterPro" id="IPR050261">
    <property type="entry name" value="FrsA_esterase"/>
</dbReference>
<protein>
    <submittedName>
        <fullName evidence="3">Dienelactone hydrolase family protein</fullName>
    </submittedName>
</protein>
<keyword evidence="3" id="KW-0378">Hydrolase</keyword>
<dbReference type="AlphaFoldDB" id="A0A849SQ65"/>
<sequence>MGRSLAVRIHRLFATAIVLVACAAPAHAALKTRTIEYQQGETTLQGYLAWDDGAKSKRPGVLVVHEWWGHNEHARHQAERLAKAGYVAFALDMYGKGKVTEHPKDAEAFMTEATKDHEVVTARFNAALEQLKQQPGVDPQRIAAIGYCFGGAIVLGMARSGADLDAVASFHGALATEHPAEPGKVKARLLVMTGDSDPFVPESQVVAFESVMKAAGARYEVIRYPGAKHGFTNPEAAKYGMDALQYDRAADQKSWAAMLKMFKTVLK</sequence>
<evidence type="ECO:0000259" key="2">
    <source>
        <dbReference type="Pfam" id="PF01738"/>
    </source>
</evidence>
<dbReference type="PANTHER" id="PTHR22946:SF0">
    <property type="entry name" value="DIENELACTONE HYDROLASE DOMAIN-CONTAINING PROTEIN"/>
    <property type="match status" value="1"/>
</dbReference>
<dbReference type="EMBL" id="JABFRW010000169">
    <property type="protein sequence ID" value="NOT35057.1"/>
    <property type="molecule type" value="Genomic_DNA"/>
</dbReference>
<feature type="signal peptide" evidence="1">
    <location>
        <begin position="1"/>
        <end position="28"/>
    </location>
</feature>
<dbReference type="Proteomes" id="UP000580839">
    <property type="component" value="Unassembled WGS sequence"/>
</dbReference>
<dbReference type="PROSITE" id="PS51257">
    <property type="entry name" value="PROKAR_LIPOPROTEIN"/>
    <property type="match status" value="1"/>
</dbReference>
<feature type="domain" description="Dienelactone hydrolase" evidence="2">
    <location>
        <begin position="45"/>
        <end position="265"/>
    </location>
</feature>
<gene>
    <name evidence="3" type="ORF">HOP12_12970</name>
</gene>
<comment type="caution">
    <text evidence="3">The sequence shown here is derived from an EMBL/GenBank/DDBJ whole genome shotgun (WGS) entry which is preliminary data.</text>
</comment>
<dbReference type="Pfam" id="PF01738">
    <property type="entry name" value="DLH"/>
    <property type="match status" value="1"/>
</dbReference>
<dbReference type="PANTHER" id="PTHR22946">
    <property type="entry name" value="DIENELACTONE HYDROLASE DOMAIN-CONTAINING PROTEIN-RELATED"/>
    <property type="match status" value="1"/>
</dbReference>
<evidence type="ECO:0000313" key="3">
    <source>
        <dbReference type="EMBL" id="NOT35057.1"/>
    </source>
</evidence>
<proteinExistence type="predicted"/>
<evidence type="ECO:0000256" key="1">
    <source>
        <dbReference type="SAM" id="SignalP"/>
    </source>
</evidence>
<dbReference type="InterPro" id="IPR002925">
    <property type="entry name" value="Dienelactn_hydro"/>
</dbReference>
<feature type="chain" id="PRO_5032491328" evidence="1">
    <location>
        <begin position="29"/>
        <end position="267"/>
    </location>
</feature>
<keyword evidence="1" id="KW-0732">Signal</keyword>
<reference evidence="3 4" key="1">
    <citation type="submission" date="2020-04" db="EMBL/GenBank/DDBJ databases">
        <title>Metagenomic profiling of ammonia- and methane-oxidizing microorganisms in a Dutch drinking water treatment plant.</title>
        <authorList>
            <person name="Poghosyan L."/>
            <person name="Leucker S."/>
        </authorList>
    </citation>
    <scope>NUCLEOTIDE SEQUENCE [LARGE SCALE GENOMIC DNA]</scope>
    <source>
        <strain evidence="3">S-RSF-IL-03</strain>
    </source>
</reference>
<organism evidence="3 4">
    <name type="scientific">Eiseniibacteriota bacterium</name>
    <dbReference type="NCBI Taxonomy" id="2212470"/>
    <lineage>
        <taxon>Bacteria</taxon>
        <taxon>Candidatus Eiseniibacteriota</taxon>
    </lineage>
</organism>
<evidence type="ECO:0000313" key="4">
    <source>
        <dbReference type="Proteomes" id="UP000580839"/>
    </source>
</evidence>